<organism evidence="3 4">
    <name type="scientific">Seminavis robusta</name>
    <dbReference type="NCBI Taxonomy" id="568900"/>
    <lineage>
        <taxon>Eukaryota</taxon>
        <taxon>Sar</taxon>
        <taxon>Stramenopiles</taxon>
        <taxon>Ochrophyta</taxon>
        <taxon>Bacillariophyta</taxon>
        <taxon>Bacillariophyceae</taxon>
        <taxon>Bacillariophycidae</taxon>
        <taxon>Naviculales</taxon>
        <taxon>Naviculaceae</taxon>
        <taxon>Seminavis</taxon>
    </lineage>
</organism>
<evidence type="ECO:0000313" key="4">
    <source>
        <dbReference type="Proteomes" id="UP001153069"/>
    </source>
</evidence>
<proteinExistence type="predicted"/>
<dbReference type="Pfam" id="PF01764">
    <property type="entry name" value="Lipase_3"/>
    <property type="match status" value="1"/>
</dbReference>
<dbReference type="CDD" id="cd00519">
    <property type="entry name" value="Lipase_3"/>
    <property type="match status" value="1"/>
</dbReference>
<comment type="caution">
    <text evidence="3">The sequence shown here is derived from an EMBL/GenBank/DDBJ whole genome shotgun (WGS) entry which is preliminary data.</text>
</comment>
<feature type="region of interest" description="Disordered" evidence="1">
    <location>
        <begin position="1"/>
        <end position="106"/>
    </location>
</feature>
<dbReference type="PANTHER" id="PTHR45856">
    <property type="entry name" value="ALPHA/BETA-HYDROLASES SUPERFAMILY PROTEIN"/>
    <property type="match status" value="1"/>
</dbReference>
<dbReference type="InterPro" id="IPR051218">
    <property type="entry name" value="Sec_MonoDiacylglyc_Lipase"/>
</dbReference>
<evidence type="ECO:0000313" key="3">
    <source>
        <dbReference type="EMBL" id="CAB9531604.1"/>
    </source>
</evidence>
<dbReference type="InterPro" id="IPR002921">
    <property type="entry name" value="Fungal_lipase-type"/>
</dbReference>
<dbReference type="EMBL" id="CAICTM010003719">
    <property type="protein sequence ID" value="CAB9531604.1"/>
    <property type="molecule type" value="Genomic_DNA"/>
</dbReference>
<evidence type="ECO:0000259" key="2">
    <source>
        <dbReference type="Pfam" id="PF01764"/>
    </source>
</evidence>
<gene>
    <name evidence="3" type="ORF">SEMRO_3721_G350640.1</name>
</gene>
<accession>A0A9N8F4D8</accession>
<dbReference type="OrthoDB" id="44149at2759"/>
<keyword evidence="4" id="KW-1185">Reference proteome</keyword>
<feature type="domain" description="Fungal lipase-type" evidence="2">
    <location>
        <begin position="319"/>
        <end position="476"/>
    </location>
</feature>
<sequence>MKWLTKKSPKEDANASAPPKTMETSNGNMEEGSVLTKESDTDTTKSDASPSLIKSLFHRKRSSASKKEPGQASNDEEEIVKRSEDGDPATSPDENQNNSEIVFEEPKNPYRWTQFWGSNHNQQKSTTDMEESQEEETIEVQVAAGETSVQIFDSTQSFHKIPSFGTANRPSLYEEAMDMLTGAILIYIFADLREMARNGVIDAPDLLQDPTTVSQVMAAITVHKEALTERAFDHEDFGQRLTNLSDIQKKLQKKQQESCDNDTLTNMILQMLQQGPTEEPTKAMTQMQESTLECFHDETSTNGVVYGIALNRFRKRVTICFRGSVTNQDFVTDSKSAQKFMDNPTRQMAGDDESVPDKIGIHSGFFQYLFRKDDQGKERLEHILNEAKRLLQANPGYSLYCCGHSLGGALASLCGFFAALDHELLGNGPVVVISVASPQVGNKAFCEAFHMLERYRRLQYLRVSNTEDVITHLPFLTLKATAFSPLLAAVFGPGNLYKHCGLQLELKSVEEENKEKTEHFKMCHSRGTTDIVDTVSEEFKRSIAAARLLVNSIKPLTSGDIDAITKFHSCVEYEARLMACKEYLSGVTLDQLYQDEAVVGASLAREICE</sequence>
<dbReference type="SUPFAM" id="SSF53474">
    <property type="entry name" value="alpha/beta-Hydrolases"/>
    <property type="match status" value="1"/>
</dbReference>
<dbReference type="GO" id="GO:0006629">
    <property type="term" value="P:lipid metabolic process"/>
    <property type="evidence" value="ECO:0007669"/>
    <property type="project" value="InterPro"/>
</dbReference>
<dbReference type="InterPro" id="IPR029058">
    <property type="entry name" value="AB_hydrolase_fold"/>
</dbReference>
<name>A0A9N8F4D8_9STRA</name>
<dbReference type="AlphaFoldDB" id="A0A9N8F4D8"/>
<dbReference type="PANTHER" id="PTHR45856:SF24">
    <property type="entry name" value="FUNGAL LIPASE-LIKE DOMAIN-CONTAINING PROTEIN"/>
    <property type="match status" value="1"/>
</dbReference>
<dbReference type="Proteomes" id="UP001153069">
    <property type="component" value="Unassembled WGS sequence"/>
</dbReference>
<reference evidence="3" key="1">
    <citation type="submission" date="2020-06" db="EMBL/GenBank/DDBJ databases">
        <authorList>
            <consortium name="Plant Systems Biology data submission"/>
        </authorList>
    </citation>
    <scope>NUCLEOTIDE SEQUENCE</scope>
    <source>
        <strain evidence="3">D6</strain>
    </source>
</reference>
<dbReference type="Gene3D" id="3.40.50.1820">
    <property type="entry name" value="alpha/beta hydrolase"/>
    <property type="match status" value="1"/>
</dbReference>
<evidence type="ECO:0000256" key="1">
    <source>
        <dbReference type="SAM" id="MobiDB-lite"/>
    </source>
</evidence>
<protein>
    <submittedName>
        <fullName evidence="3">Phospholipase A1</fullName>
    </submittedName>
</protein>